<feature type="non-terminal residue" evidence="11">
    <location>
        <position position="1"/>
    </location>
</feature>
<dbReference type="Gene3D" id="1.10.565.10">
    <property type="entry name" value="Retinoid X Receptor"/>
    <property type="match status" value="1"/>
</dbReference>
<keyword evidence="9" id="KW-0539">Nucleus</keyword>
<dbReference type="InterPro" id="IPR000536">
    <property type="entry name" value="Nucl_hrmn_rcpt_lig-bd"/>
</dbReference>
<protein>
    <submittedName>
        <fullName evidence="11">Nuclear receptor subfamily 2 group F member 6-like</fullName>
    </submittedName>
</protein>
<comment type="subcellular location">
    <subcellularLocation>
        <location evidence="1">Nucleus</location>
    </subcellularLocation>
</comment>
<evidence type="ECO:0000256" key="6">
    <source>
        <dbReference type="ARBA" id="ARBA00023125"/>
    </source>
</evidence>
<dbReference type="SMART" id="SM00399">
    <property type="entry name" value="ZnF_C4"/>
    <property type="match status" value="1"/>
</dbReference>
<dbReference type="Pfam" id="PF00104">
    <property type="entry name" value="Hormone_recep"/>
    <property type="match status" value="1"/>
</dbReference>
<dbReference type="PRINTS" id="PR00047">
    <property type="entry name" value="STROIDFINGER"/>
</dbReference>
<dbReference type="InterPro" id="IPR001628">
    <property type="entry name" value="Znf_hrmn_rcpt"/>
</dbReference>
<sequence length="206" mass="23841">MNKMVENGRGNPPCKVCGDRSSGKHYGVQSCDGCRGFFKRSVRRKLSYQCRERGMCPIDVARRNQCQSCRLRRCFEAGMNKDAVQHERTPRHPQQHQNVPSLMFNMYNNKPQKRKHTESIRSLETVKVKTKKEPDHSPSSSEGQTDSSLSPYSSSPLSMKEIVYESSMRILYVSIQWVKHIPTFKDLPYNDQNLLMHQGWGEVFIL</sequence>
<name>A0A7D9EQF2_PARCT</name>
<dbReference type="InterPro" id="IPR001723">
    <property type="entry name" value="Nuclear_hrmn_rcpt"/>
</dbReference>
<evidence type="ECO:0000256" key="1">
    <source>
        <dbReference type="ARBA" id="ARBA00004123"/>
    </source>
</evidence>
<gene>
    <name evidence="11" type="ORF">PACLA_8A088191</name>
</gene>
<evidence type="ECO:0000256" key="8">
    <source>
        <dbReference type="ARBA" id="ARBA00023170"/>
    </source>
</evidence>
<evidence type="ECO:0000313" key="12">
    <source>
        <dbReference type="Proteomes" id="UP001152795"/>
    </source>
</evidence>
<feature type="compositionally biased region" description="Basic and acidic residues" evidence="10">
    <location>
        <begin position="117"/>
        <end position="136"/>
    </location>
</feature>
<evidence type="ECO:0000256" key="2">
    <source>
        <dbReference type="ARBA" id="ARBA00022723"/>
    </source>
</evidence>
<dbReference type="GO" id="GO:0005634">
    <property type="term" value="C:nucleus"/>
    <property type="evidence" value="ECO:0007669"/>
    <property type="project" value="UniProtKB-SubCell"/>
</dbReference>
<dbReference type="OrthoDB" id="5771769at2759"/>
<dbReference type="PROSITE" id="PS00031">
    <property type="entry name" value="NUCLEAR_REC_DBD_1"/>
    <property type="match status" value="1"/>
</dbReference>
<feature type="compositionally biased region" description="Polar residues" evidence="10">
    <location>
        <begin position="137"/>
        <end position="146"/>
    </location>
</feature>
<keyword evidence="5" id="KW-0805">Transcription regulation</keyword>
<dbReference type="PANTHER" id="PTHR24083">
    <property type="entry name" value="NUCLEAR HORMONE RECEPTOR"/>
    <property type="match status" value="1"/>
</dbReference>
<keyword evidence="3" id="KW-0863">Zinc-finger</keyword>
<dbReference type="Gene3D" id="3.30.50.10">
    <property type="entry name" value="Erythroid Transcription Factor GATA-1, subunit A"/>
    <property type="match status" value="1"/>
</dbReference>
<evidence type="ECO:0000256" key="4">
    <source>
        <dbReference type="ARBA" id="ARBA00022833"/>
    </source>
</evidence>
<evidence type="ECO:0000256" key="7">
    <source>
        <dbReference type="ARBA" id="ARBA00023163"/>
    </source>
</evidence>
<dbReference type="PROSITE" id="PS51843">
    <property type="entry name" value="NR_LBD"/>
    <property type="match status" value="1"/>
</dbReference>
<dbReference type="GO" id="GO:0008270">
    <property type="term" value="F:zinc ion binding"/>
    <property type="evidence" value="ECO:0007669"/>
    <property type="project" value="UniProtKB-KW"/>
</dbReference>
<evidence type="ECO:0000256" key="9">
    <source>
        <dbReference type="ARBA" id="ARBA00023242"/>
    </source>
</evidence>
<keyword evidence="4" id="KW-0862">Zinc</keyword>
<dbReference type="FunFam" id="3.30.50.10:FF:000006">
    <property type="entry name" value="Nuclear receptor subfamily 5 group A member"/>
    <property type="match status" value="1"/>
</dbReference>
<proteinExistence type="predicted"/>
<keyword evidence="12" id="KW-1185">Reference proteome</keyword>
<dbReference type="SUPFAM" id="SSF48508">
    <property type="entry name" value="Nuclear receptor ligand-binding domain"/>
    <property type="match status" value="1"/>
</dbReference>
<dbReference type="AlphaFoldDB" id="A0A7D9EQF2"/>
<keyword evidence="6" id="KW-0238">DNA-binding</keyword>
<feature type="region of interest" description="Disordered" evidence="10">
    <location>
        <begin position="111"/>
        <end position="155"/>
    </location>
</feature>
<keyword evidence="7" id="KW-0804">Transcription</keyword>
<reference evidence="11" key="1">
    <citation type="submission" date="2020-04" db="EMBL/GenBank/DDBJ databases">
        <authorList>
            <person name="Alioto T."/>
            <person name="Alioto T."/>
            <person name="Gomez Garrido J."/>
        </authorList>
    </citation>
    <scope>NUCLEOTIDE SEQUENCE</scope>
    <source>
        <strain evidence="11">A484AB</strain>
    </source>
</reference>
<evidence type="ECO:0000313" key="11">
    <source>
        <dbReference type="EMBL" id="CAB4015398.1"/>
    </source>
</evidence>
<dbReference type="GO" id="GO:0003700">
    <property type="term" value="F:DNA-binding transcription factor activity"/>
    <property type="evidence" value="ECO:0007669"/>
    <property type="project" value="InterPro"/>
</dbReference>
<dbReference type="SUPFAM" id="SSF57716">
    <property type="entry name" value="Glucocorticoid receptor-like (DNA-binding domain)"/>
    <property type="match status" value="1"/>
</dbReference>
<comment type="caution">
    <text evidence="11">The sequence shown here is derived from an EMBL/GenBank/DDBJ whole genome shotgun (WGS) entry which is preliminary data.</text>
</comment>
<dbReference type="EMBL" id="CACRXK020008700">
    <property type="protein sequence ID" value="CAB4015398.1"/>
    <property type="molecule type" value="Genomic_DNA"/>
</dbReference>
<dbReference type="PROSITE" id="PS51030">
    <property type="entry name" value="NUCLEAR_REC_DBD_2"/>
    <property type="match status" value="1"/>
</dbReference>
<evidence type="ECO:0000256" key="3">
    <source>
        <dbReference type="ARBA" id="ARBA00022771"/>
    </source>
</evidence>
<organism evidence="11 12">
    <name type="scientific">Paramuricea clavata</name>
    <name type="common">Red gorgonian</name>
    <name type="synonym">Violescent sea-whip</name>
    <dbReference type="NCBI Taxonomy" id="317549"/>
    <lineage>
        <taxon>Eukaryota</taxon>
        <taxon>Metazoa</taxon>
        <taxon>Cnidaria</taxon>
        <taxon>Anthozoa</taxon>
        <taxon>Octocorallia</taxon>
        <taxon>Malacalcyonacea</taxon>
        <taxon>Plexauridae</taxon>
        <taxon>Paramuricea</taxon>
    </lineage>
</organism>
<dbReference type="InterPro" id="IPR013088">
    <property type="entry name" value="Znf_NHR/GATA"/>
</dbReference>
<keyword evidence="8 11" id="KW-0675">Receptor</keyword>
<dbReference type="CDD" id="cd07164">
    <property type="entry name" value="NR_DBD_PNR_like_1"/>
    <property type="match status" value="1"/>
</dbReference>
<dbReference type="GO" id="GO:0043565">
    <property type="term" value="F:sequence-specific DNA binding"/>
    <property type="evidence" value="ECO:0007669"/>
    <property type="project" value="InterPro"/>
</dbReference>
<dbReference type="InterPro" id="IPR050274">
    <property type="entry name" value="Nuclear_hormone_rcpt_NR2"/>
</dbReference>
<dbReference type="Proteomes" id="UP001152795">
    <property type="component" value="Unassembled WGS sequence"/>
</dbReference>
<dbReference type="InterPro" id="IPR035500">
    <property type="entry name" value="NHR-like_dom_sf"/>
</dbReference>
<accession>A0A7D9EQF2</accession>
<evidence type="ECO:0000256" key="10">
    <source>
        <dbReference type="SAM" id="MobiDB-lite"/>
    </source>
</evidence>
<dbReference type="PRINTS" id="PR00398">
    <property type="entry name" value="STRDHORMONER"/>
</dbReference>
<evidence type="ECO:0000256" key="5">
    <source>
        <dbReference type="ARBA" id="ARBA00023015"/>
    </source>
</evidence>
<keyword evidence="2" id="KW-0479">Metal-binding</keyword>
<dbReference type="Pfam" id="PF00105">
    <property type="entry name" value="zf-C4"/>
    <property type="match status" value="1"/>
</dbReference>